<evidence type="ECO:0000313" key="2">
    <source>
        <dbReference type="EMBL" id="CBX29804.1"/>
    </source>
</evidence>
<evidence type="ECO:0000256" key="1">
    <source>
        <dbReference type="SAM" id="MobiDB-lite"/>
    </source>
</evidence>
<accession>E1YGW0</accession>
<sequence length="49" mass="5736">MQWKWGFWRACQIIDVRTTPVKEPGEPGKKFLMQSTGEPVKNPFEDRGQ</sequence>
<dbReference type="EMBL" id="FR695873">
    <property type="protein sequence ID" value="CBX29804.1"/>
    <property type="molecule type" value="Genomic_DNA"/>
</dbReference>
<feature type="region of interest" description="Disordered" evidence="1">
    <location>
        <begin position="20"/>
        <end position="49"/>
    </location>
</feature>
<proteinExistence type="predicted"/>
<protein>
    <submittedName>
        <fullName evidence="2">Uncharacterized protein</fullName>
    </submittedName>
</protein>
<gene>
    <name evidence="2" type="ORF">N47_F14990</name>
</gene>
<dbReference type="AlphaFoldDB" id="E1YGW0"/>
<reference evidence="2" key="1">
    <citation type="journal article" date="2011" name="Environ. Microbiol.">
        <title>Genomic insights into the metabolic potential of the polycyclic aromatic hydrocarbon degrading sulfate-reducing Deltaproteobacterium N47.</title>
        <authorList>
            <person name="Bergmann F."/>
            <person name="Selesi D."/>
            <person name="Weinmaier T."/>
            <person name="Tischler P."/>
            <person name="Rattei T."/>
            <person name="Meckenstock R.U."/>
        </authorList>
    </citation>
    <scope>NUCLEOTIDE SEQUENCE</scope>
</reference>
<organism evidence="2">
    <name type="scientific">uncultured Desulfobacterium sp</name>
    <dbReference type="NCBI Taxonomy" id="201089"/>
    <lineage>
        <taxon>Bacteria</taxon>
        <taxon>Pseudomonadati</taxon>
        <taxon>Thermodesulfobacteriota</taxon>
        <taxon>Desulfobacteria</taxon>
        <taxon>Desulfobacterales</taxon>
        <taxon>Desulfobacteriaceae</taxon>
        <taxon>Desulfobacterium</taxon>
        <taxon>environmental samples</taxon>
    </lineage>
</organism>
<name>E1YGW0_9BACT</name>